<dbReference type="KEGG" id="acm:AciX9_1165"/>
<gene>
    <name evidence="2" type="ordered locus">AciX9_1165</name>
</gene>
<dbReference type="SUPFAM" id="SSF69754">
    <property type="entry name" value="Ribosome binding protein Y (YfiA homologue)"/>
    <property type="match status" value="1"/>
</dbReference>
<dbReference type="HOGENOM" id="CLU_140394_0_0_0"/>
<dbReference type="Gene3D" id="3.30.160.100">
    <property type="entry name" value="Ribosome hibernation promotion factor-like"/>
    <property type="match status" value="1"/>
</dbReference>
<dbReference type="InterPro" id="IPR036567">
    <property type="entry name" value="RHF-like"/>
</dbReference>
<dbReference type="EMBL" id="CP002480">
    <property type="protein sequence ID" value="ADW68228.1"/>
    <property type="molecule type" value="Genomic_DNA"/>
</dbReference>
<dbReference type="RefSeq" id="WP_013579551.1">
    <property type="nucleotide sequence ID" value="NC_015064.1"/>
</dbReference>
<accession>E8X3N7</accession>
<dbReference type="PaxDb" id="1198114-AciX9_1165"/>
<proteinExistence type="predicted"/>
<organism evidence="3">
    <name type="scientific">Granulicella tundricola (strain ATCC BAA-1859 / DSM 23138 / MP5ACTX9)</name>
    <dbReference type="NCBI Taxonomy" id="1198114"/>
    <lineage>
        <taxon>Bacteria</taxon>
        <taxon>Pseudomonadati</taxon>
        <taxon>Acidobacteriota</taxon>
        <taxon>Terriglobia</taxon>
        <taxon>Terriglobales</taxon>
        <taxon>Acidobacteriaceae</taxon>
        <taxon>Granulicella</taxon>
    </lineage>
</organism>
<evidence type="ECO:0000313" key="2">
    <source>
        <dbReference type="EMBL" id="ADW68228.1"/>
    </source>
</evidence>
<dbReference type="STRING" id="1198114.AciX9_1165"/>
<dbReference type="AlphaFoldDB" id="E8X3N7"/>
<sequence>MNVEYTGRNTTISPKWKQMADQELGRIDKLLGRSVGAHVIFTEDKYRMCVEVTLVAANETLVATNCQDTDMLVALHDALKKIESQAIKHKERRMTVERHGKPDSAEPLIELAEVPQSSAAA</sequence>
<evidence type="ECO:0000256" key="1">
    <source>
        <dbReference type="SAM" id="MobiDB-lite"/>
    </source>
</evidence>
<feature type="compositionally biased region" description="Basic and acidic residues" evidence="1">
    <location>
        <begin position="90"/>
        <end position="104"/>
    </location>
</feature>
<keyword evidence="3" id="KW-1185">Reference proteome</keyword>
<dbReference type="NCBIfam" id="TIGR00741">
    <property type="entry name" value="yfiA"/>
    <property type="match status" value="1"/>
</dbReference>
<reference evidence="3" key="1">
    <citation type="submission" date="2011-01" db="EMBL/GenBank/DDBJ databases">
        <title>Complete sequence of chromosome of Acidobacterium sp. MP5ACTX9.</title>
        <authorList>
            <consortium name="US DOE Joint Genome Institute"/>
            <person name="Lucas S."/>
            <person name="Copeland A."/>
            <person name="Lapidus A."/>
            <person name="Cheng J.-F."/>
            <person name="Goodwin L."/>
            <person name="Pitluck S."/>
            <person name="Teshima H."/>
            <person name="Detter J.C."/>
            <person name="Han C."/>
            <person name="Tapia R."/>
            <person name="Land M."/>
            <person name="Hauser L."/>
            <person name="Kyrpides N."/>
            <person name="Ivanova N."/>
            <person name="Ovchinnikova G."/>
            <person name="Pagani I."/>
            <person name="Rawat S.R."/>
            <person name="Mannisto M."/>
            <person name="Haggblom M.M."/>
            <person name="Woyke T."/>
        </authorList>
    </citation>
    <scope>NUCLEOTIDE SEQUENCE [LARGE SCALE GENOMIC DNA]</scope>
    <source>
        <strain evidence="3">MP5ACTX9</strain>
    </source>
</reference>
<evidence type="ECO:0000313" key="3">
    <source>
        <dbReference type="Proteomes" id="UP000000343"/>
    </source>
</evidence>
<feature type="region of interest" description="Disordered" evidence="1">
    <location>
        <begin position="90"/>
        <end position="121"/>
    </location>
</feature>
<name>E8X3N7_GRATM</name>
<dbReference type="Proteomes" id="UP000000343">
    <property type="component" value="Chromosome"/>
</dbReference>
<dbReference type="eggNOG" id="COG1544">
    <property type="taxonomic scope" value="Bacteria"/>
</dbReference>
<dbReference type="InterPro" id="IPR003489">
    <property type="entry name" value="RHF/RaiA"/>
</dbReference>
<dbReference type="Pfam" id="PF02482">
    <property type="entry name" value="Ribosomal_S30AE"/>
    <property type="match status" value="1"/>
</dbReference>
<protein>
    <submittedName>
        <fullName evidence="2">Ribosomal subunit interface protein</fullName>
    </submittedName>
</protein>
<dbReference type="OrthoDB" id="115350at2"/>